<comment type="similarity">
    <text evidence="1">Belongs to the ComF/GntX family.</text>
</comment>
<evidence type="ECO:0000313" key="3">
    <source>
        <dbReference type="EMBL" id="SFV31149.1"/>
    </source>
</evidence>
<protein>
    <submittedName>
        <fullName evidence="3">ComF family protein</fullName>
    </submittedName>
</protein>
<organism evidence="3 4">
    <name type="scientific">Thermoflavifilum thermophilum</name>
    <dbReference type="NCBI Taxonomy" id="1393122"/>
    <lineage>
        <taxon>Bacteria</taxon>
        <taxon>Pseudomonadati</taxon>
        <taxon>Bacteroidota</taxon>
        <taxon>Chitinophagia</taxon>
        <taxon>Chitinophagales</taxon>
        <taxon>Chitinophagaceae</taxon>
        <taxon>Thermoflavifilum</taxon>
    </lineage>
</organism>
<dbReference type="CDD" id="cd06223">
    <property type="entry name" value="PRTases_typeI"/>
    <property type="match status" value="1"/>
</dbReference>
<evidence type="ECO:0000313" key="4">
    <source>
        <dbReference type="Proteomes" id="UP000199537"/>
    </source>
</evidence>
<proteinExistence type="inferred from homology"/>
<feature type="domain" description="Phosphoribosyltransferase" evidence="2">
    <location>
        <begin position="142"/>
        <end position="234"/>
    </location>
</feature>
<accession>A0A1I7N938</accession>
<dbReference type="InterPro" id="IPR029057">
    <property type="entry name" value="PRTase-like"/>
</dbReference>
<dbReference type="Pfam" id="PF00156">
    <property type="entry name" value="Pribosyltran"/>
    <property type="match status" value="1"/>
</dbReference>
<gene>
    <name evidence="3" type="ORF">SAMN05660895_0993</name>
</gene>
<reference evidence="4" key="1">
    <citation type="submission" date="2016-10" db="EMBL/GenBank/DDBJ databases">
        <authorList>
            <person name="Varghese N."/>
            <person name="Submissions S."/>
        </authorList>
    </citation>
    <scope>NUCLEOTIDE SEQUENCE [LARGE SCALE GENOMIC DNA]</scope>
    <source>
        <strain evidence="4">DSM 14807</strain>
    </source>
</reference>
<dbReference type="AlphaFoldDB" id="A0A1I7N938"/>
<dbReference type="InterPro" id="IPR000836">
    <property type="entry name" value="PRTase_dom"/>
</dbReference>
<evidence type="ECO:0000259" key="2">
    <source>
        <dbReference type="Pfam" id="PF00156"/>
    </source>
</evidence>
<dbReference type="PANTHER" id="PTHR47505:SF1">
    <property type="entry name" value="DNA UTILIZATION PROTEIN YHGH"/>
    <property type="match status" value="1"/>
</dbReference>
<name>A0A1I7N938_9BACT</name>
<evidence type="ECO:0000256" key="1">
    <source>
        <dbReference type="ARBA" id="ARBA00008007"/>
    </source>
</evidence>
<dbReference type="PANTHER" id="PTHR47505">
    <property type="entry name" value="DNA UTILIZATION PROTEIN YHGH"/>
    <property type="match status" value="1"/>
</dbReference>
<dbReference type="Gene3D" id="3.40.50.2020">
    <property type="match status" value="1"/>
</dbReference>
<dbReference type="SUPFAM" id="SSF53271">
    <property type="entry name" value="PRTase-like"/>
    <property type="match status" value="1"/>
</dbReference>
<dbReference type="Proteomes" id="UP000199537">
    <property type="component" value="Unassembled WGS sequence"/>
</dbReference>
<dbReference type="OrthoDB" id="9779910at2"/>
<dbReference type="RefSeq" id="WP_092458549.1">
    <property type="nucleotide sequence ID" value="NZ_FPCJ01000001.1"/>
</dbReference>
<sequence>MKFASYFSSVFSILEEIIHVLLPVRCANCGREISYALKQWLCYECISSLPATDFHLVPLNPVFQLFMHHPEVKFATACYFFHHDGILQRIIHQIKYQHHQQLARSMGRLMAQMLKPGLASIDYIIPVPLHPRKERQRGYNQAAILAYGLADDLQKPVIHHLLRRKKFTESQTRKGRQARQQNVQHAFQLAAHANVLTGKHLLLIDDVVTTGATLNACIDTLIQLPGVQISIATLAIAES</sequence>
<dbReference type="STRING" id="1393122.SAMN05660895_0993"/>
<keyword evidence="4" id="KW-1185">Reference proteome</keyword>
<dbReference type="EMBL" id="FPCJ01000001">
    <property type="protein sequence ID" value="SFV31149.1"/>
    <property type="molecule type" value="Genomic_DNA"/>
</dbReference>
<dbReference type="InterPro" id="IPR051910">
    <property type="entry name" value="ComF/GntX_DNA_util-trans"/>
</dbReference>